<evidence type="ECO:0000313" key="3">
    <source>
        <dbReference type="EMBL" id="GMM56797.1"/>
    </source>
</evidence>
<dbReference type="Pfam" id="PF04180">
    <property type="entry name" value="LTV"/>
    <property type="match status" value="1"/>
</dbReference>
<reference evidence="3 4" key="1">
    <citation type="journal article" date="2023" name="Elife">
        <title>Identification of key yeast species and microbe-microbe interactions impacting larval growth of Drosophila in the wild.</title>
        <authorList>
            <person name="Mure A."/>
            <person name="Sugiura Y."/>
            <person name="Maeda R."/>
            <person name="Honda K."/>
            <person name="Sakurai N."/>
            <person name="Takahashi Y."/>
            <person name="Watada M."/>
            <person name="Katoh T."/>
            <person name="Gotoh A."/>
            <person name="Gotoh Y."/>
            <person name="Taniguchi I."/>
            <person name="Nakamura K."/>
            <person name="Hayashi T."/>
            <person name="Katayama T."/>
            <person name="Uemura T."/>
            <person name="Hattori Y."/>
        </authorList>
    </citation>
    <scope>NUCLEOTIDE SEQUENCE [LARGE SCALE GENOMIC DNA]</scope>
    <source>
        <strain evidence="3 4">KH-74</strain>
    </source>
</reference>
<dbReference type="Proteomes" id="UP001377567">
    <property type="component" value="Unassembled WGS sequence"/>
</dbReference>
<sequence length="479" mass="53480">MPIALSLAHVLVPLKNPNARVEVKQSAVHKEIVQDTVKDSAKDSASPEDTGVSSSEYDYSQHLRPMGQNPDAVYIPSRTTTTAPRRRDIADMFVEPAYRDAQHSTTIRQPSVQHDPAYLAQQQTAPDDITGFRPDMDPRLREVLEALEDEAYVVNDDVAEGNGGDDDDLLAELLAGGEGEGEGEEFDEWDALDAIDDFEEQQYADEMRQFENVASLQDLQGIDYQADVRRAVRAGISDDEFESEEGEEEEQEDMLGDLPSFGKGAKGRRKKGAMSDVSGFSMTSSAVARTETMTVLDDQYDSIIAGYENYEEEQAEDEEREYKPFDMGAERADFEGLVDDFLDNYELESGGRKIVRKDKEVQKYKDAADAVSKGKLSMRRNREKKKRDEVGKVASSLSSLRVHTSEAAPSVSDKLCSGLPTASSIKGYKLFRLRKSQALPCLLKLCVVQPLLKLQVAQQLSEIAGFVTDYRLFRRRLKL</sequence>
<dbReference type="PANTHER" id="PTHR21531:SF0">
    <property type="entry name" value="PROTEIN LTV1 HOMOLOG"/>
    <property type="match status" value="1"/>
</dbReference>
<feature type="region of interest" description="Disordered" evidence="2">
    <location>
        <begin position="235"/>
        <end position="276"/>
    </location>
</feature>
<dbReference type="GO" id="GO:0005829">
    <property type="term" value="C:cytosol"/>
    <property type="evidence" value="ECO:0007669"/>
    <property type="project" value="TreeGrafter"/>
</dbReference>
<dbReference type="GO" id="GO:0042274">
    <property type="term" value="P:ribosomal small subunit biogenesis"/>
    <property type="evidence" value="ECO:0007669"/>
    <property type="project" value="InterPro"/>
</dbReference>
<dbReference type="GO" id="GO:0000056">
    <property type="term" value="P:ribosomal small subunit export from nucleus"/>
    <property type="evidence" value="ECO:0007669"/>
    <property type="project" value="TreeGrafter"/>
</dbReference>
<name>A0AAV5S1F9_MAUHU</name>
<dbReference type="AlphaFoldDB" id="A0AAV5S1F9"/>
<accession>A0AAV5S1F9</accession>
<feature type="compositionally biased region" description="Acidic residues" evidence="2">
    <location>
        <begin position="237"/>
        <end position="255"/>
    </location>
</feature>
<evidence type="ECO:0000256" key="1">
    <source>
        <dbReference type="ARBA" id="ARBA00009078"/>
    </source>
</evidence>
<comment type="similarity">
    <text evidence="1">Belongs to the LTV1 family.</text>
</comment>
<evidence type="ECO:0000256" key="2">
    <source>
        <dbReference type="SAM" id="MobiDB-lite"/>
    </source>
</evidence>
<protein>
    <submittedName>
        <fullName evidence="3">Ltv1 protein</fullName>
    </submittedName>
</protein>
<dbReference type="GO" id="GO:0030688">
    <property type="term" value="C:preribosome, small subunit precursor"/>
    <property type="evidence" value="ECO:0007669"/>
    <property type="project" value="TreeGrafter"/>
</dbReference>
<dbReference type="InterPro" id="IPR007307">
    <property type="entry name" value="Ltv1"/>
</dbReference>
<keyword evidence="4" id="KW-1185">Reference proteome</keyword>
<proteinExistence type="inferred from homology"/>
<comment type="caution">
    <text evidence="3">The sequence shown here is derived from an EMBL/GenBank/DDBJ whole genome shotgun (WGS) entry which is preliminary data.</text>
</comment>
<organism evidence="3 4">
    <name type="scientific">Maudiozyma humilis</name>
    <name type="common">Sour dough yeast</name>
    <name type="synonym">Kazachstania humilis</name>
    <dbReference type="NCBI Taxonomy" id="51915"/>
    <lineage>
        <taxon>Eukaryota</taxon>
        <taxon>Fungi</taxon>
        <taxon>Dikarya</taxon>
        <taxon>Ascomycota</taxon>
        <taxon>Saccharomycotina</taxon>
        <taxon>Saccharomycetes</taxon>
        <taxon>Saccharomycetales</taxon>
        <taxon>Saccharomycetaceae</taxon>
        <taxon>Maudiozyma</taxon>
    </lineage>
</organism>
<dbReference type="GO" id="GO:0005634">
    <property type="term" value="C:nucleus"/>
    <property type="evidence" value="ECO:0007669"/>
    <property type="project" value="TreeGrafter"/>
</dbReference>
<gene>
    <name evidence="3" type="ORF">DAKH74_034130</name>
</gene>
<dbReference type="PANTHER" id="PTHR21531">
    <property type="entry name" value="LOW-TEMPERATURE VIABILITY PROTEIN LTV1-RELATED"/>
    <property type="match status" value="1"/>
</dbReference>
<dbReference type="EMBL" id="BTGD01000010">
    <property type="protein sequence ID" value="GMM56797.1"/>
    <property type="molecule type" value="Genomic_DNA"/>
</dbReference>
<feature type="region of interest" description="Disordered" evidence="2">
    <location>
        <begin position="34"/>
        <end position="71"/>
    </location>
</feature>
<evidence type="ECO:0000313" key="4">
    <source>
        <dbReference type="Proteomes" id="UP001377567"/>
    </source>
</evidence>